<dbReference type="Proteomes" id="UP000287188">
    <property type="component" value="Unassembled WGS sequence"/>
</dbReference>
<accession>A0A402AEC5</accession>
<dbReference type="InterPro" id="IPR036390">
    <property type="entry name" value="WH_DNA-bd_sf"/>
</dbReference>
<evidence type="ECO:0000313" key="6">
    <source>
        <dbReference type="EMBL" id="GCE17441.1"/>
    </source>
</evidence>
<dbReference type="GO" id="GO:0005829">
    <property type="term" value="C:cytosol"/>
    <property type="evidence" value="ECO:0007669"/>
    <property type="project" value="TreeGrafter"/>
</dbReference>
<keyword evidence="1" id="KW-0805">Transcription regulation</keyword>
<proteinExistence type="predicted"/>
<name>A0A402AEC5_9CHLR</name>
<organism evidence="6 7">
    <name type="scientific">Dictyobacter kobayashii</name>
    <dbReference type="NCBI Taxonomy" id="2014872"/>
    <lineage>
        <taxon>Bacteria</taxon>
        <taxon>Bacillati</taxon>
        <taxon>Chloroflexota</taxon>
        <taxon>Ktedonobacteria</taxon>
        <taxon>Ktedonobacterales</taxon>
        <taxon>Dictyobacteraceae</taxon>
        <taxon>Dictyobacter</taxon>
    </lineage>
</organism>
<dbReference type="SMART" id="SM00419">
    <property type="entry name" value="HTH_CRP"/>
    <property type="match status" value="1"/>
</dbReference>
<sequence length="255" mass="28504">MREKRTSQSGNVPLSSNQAEDKISFLAQTAIFRQLSAQDLSAIEQNLTSLLCSPGRILYRPGEQSNTLFFVKNGRIQLYHLSTDGRKLITATLETGACFGEQSLYTPHRYTTFAEAIGPATLYLLNKAEIDQLLIHHTAVAGALMQLIGQRLADLETQLINTTFKSVTARLSELLLQLADTQAGDFDELTVNGFSHEELADRLGVYRETVSTALRELKDARAIQLSRKHIAIRQPDLLQHLSQTDSKTVLQRREH</sequence>
<evidence type="ECO:0000313" key="7">
    <source>
        <dbReference type="Proteomes" id="UP000287188"/>
    </source>
</evidence>
<dbReference type="Pfam" id="PF13545">
    <property type="entry name" value="HTH_Crp_2"/>
    <property type="match status" value="1"/>
</dbReference>
<protein>
    <recommendedName>
        <fullName evidence="8">Crp/Fnr family transcriptional regulator</fullName>
    </recommendedName>
</protein>
<keyword evidence="7" id="KW-1185">Reference proteome</keyword>
<dbReference type="RefSeq" id="WP_161977145.1">
    <property type="nucleotide sequence ID" value="NZ_BIFS01000001.1"/>
</dbReference>
<dbReference type="Gene3D" id="1.10.10.10">
    <property type="entry name" value="Winged helix-like DNA-binding domain superfamily/Winged helix DNA-binding domain"/>
    <property type="match status" value="1"/>
</dbReference>
<dbReference type="PROSITE" id="PS50042">
    <property type="entry name" value="CNMP_BINDING_3"/>
    <property type="match status" value="1"/>
</dbReference>
<dbReference type="SUPFAM" id="SSF51206">
    <property type="entry name" value="cAMP-binding domain-like"/>
    <property type="match status" value="1"/>
</dbReference>
<dbReference type="InterPro" id="IPR000595">
    <property type="entry name" value="cNMP-bd_dom"/>
</dbReference>
<dbReference type="GO" id="GO:0003700">
    <property type="term" value="F:DNA-binding transcription factor activity"/>
    <property type="evidence" value="ECO:0007669"/>
    <property type="project" value="TreeGrafter"/>
</dbReference>
<dbReference type="PROSITE" id="PS51063">
    <property type="entry name" value="HTH_CRP_2"/>
    <property type="match status" value="1"/>
</dbReference>
<dbReference type="InterPro" id="IPR036388">
    <property type="entry name" value="WH-like_DNA-bd_sf"/>
</dbReference>
<evidence type="ECO:0000256" key="3">
    <source>
        <dbReference type="ARBA" id="ARBA00023163"/>
    </source>
</evidence>
<dbReference type="GO" id="GO:0003677">
    <property type="term" value="F:DNA binding"/>
    <property type="evidence" value="ECO:0007669"/>
    <property type="project" value="UniProtKB-KW"/>
</dbReference>
<dbReference type="AlphaFoldDB" id="A0A402AEC5"/>
<dbReference type="PANTHER" id="PTHR24567:SF74">
    <property type="entry name" value="HTH-TYPE TRANSCRIPTIONAL REGULATOR ARCR"/>
    <property type="match status" value="1"/>
</dbReference>
<dbReference type="Pfam" id="PF00027">
    <property type="entry name" value="cNMP_binding"/>
    <property type="match status" value="1"/>
</dbReference>
<evidence type="ECO:0000256" key="1">
    <source>
        <dbReference type="ARBA" id="ARBA00023015"/>
    </source>
</evidence>
<keyword evidence="2" id="KW-0238">DNA-binding</keyword>
<dbReference type="PANTHER" id="PTHR24567">
    <property type="entry name" value="CRP FAMILY TRANSCRIPTIONAL REGULATORY PROTEIN"/>
    <property type="match status" value="1"/>
</dbReference>
<comment type="caution">
    <text evidence="6">The sequence shown here is derived from an EMBL/GenBank/DDBJ whole genome shotgun (WGS) entry which is preliminary data.</text>
</comment>
<dbReference type="InterPro" id="IPR018490">
    <property type="entry name" value="cNMP-bd_dom_sf"/>
</dbReference>
<dbReference type="CDD" id="cd00038">
    <property type="entry name" value="CAP_ED"/>
    <property type="match status" value="1"/>
</dbReference>
<feature type="domain" description="HTH crp-type" evidence="5">
    <location>
        <begin position="165"/>
        <end position="236"/>
    </location>
</feature>
<reference evidence="7" key="1">
    <citation type="submission" date="2018-12" db="EMBL/GenBank/DDBJ databases">
        <title>Tengunoibacter tsumagoiensis gen. nov., sp. nov., Dictyobacter kobayashii sp. nov., D. alpinus sp. nov., and D. joshuensis sp. nov. and description of Dictyobacteraceae fam. nov. within the order Ktedonobacterales isolated from Tengu-no-mugimeshi.</title>
        <authorList>
            <person name="Wang C.M."/>
            <person name="Zheng Y."/>
            <person name="Sakai Y."/>
            <person name="Toyoda A."/>
            <person name="Minakuchi Y."/>
            <person name="Abe K."/>
            <person name="Yokota A."/>
            <person name="Yabe S."/>
        </authorList>
    </citation>
    <scope>NUCLEOTIDE SEQUENCE [LARGE SCALE GENOMIC DNA]</scope>
    <source>
        <strain evidence="7">Uno11</strain>
    </source>
</reference>
<dbReference type="InterPro" id="IPR050397">
    <property type="entry name" value="Env_Response_Regulators"/>
</dbReference>
<dbReference type="SMART" id="SM00100">
    <property type="entry name" value="cNMP"/>
    <property type="match status" value="1"/>
</dbReference>
<dbReference type="SUPFAM" id="SSF46785">
    <property type="entry name" value="Winged helix' DNA-binding domain"/>
    <property type="match status" value="1"/>
</dbReference>
<evidence type="ECO:0000259" key="5">
    <source>
        <dbReference type="PROSITE" id="PS51063"/>
    </source>
</evidence>
<dbReference type="Gene3D" id="2.60.120.10">
    <property type="entry name" value="Jelly Rolls"/>
    <property type="match status" value="1"/>
</dbReference>
<feature type="domain" description="Cyclic nucleotide-binding" evidence="4">
    <location>
        <begin position="31"/>
        <end position="134"/>
    </location>
</feature>
<gene>
    <name evidence="6" type="ORF">KDK_12410</name>
</gene>
<dbReference type="InterPro" id="IPR014710">
    <property type="entry name" value="RmlC-like_jellyroll"/>
</dbReference>
<evidence type="ECO:0000259" key="4">
    <source>
        <dbReference type="PROSITE" id="PS50042"/>
    </source>
</evidence>
<dbReference type="InterPro" id="IPR012318">
    <property type="entry name" value="HTH_CRP"/>
</dbReference>
<evidence type="ECO:0008006" key="8">
    <source>
        <dbReference type="Google" id="ProtNLM"/>
    </source>
</evidence>
<keyword evidence="3" id="KW-0804">Transcription</keyword>
<evidence type="ECO:0000256" key="2">
    <source>
        <dbReference type="ARBA" id="ARBA00023125"/>
    </source>
</evidence>
<dbReference type="EMBL" id="BIFS01000001">
    <property type="protein sequence ID" value="GCE17441.1"/>
    <property type="molecule type" value="Genomic_DNA"/>
</dbReference>